<keyword evidence="2" id="KW-1185">Reference proteome</keyword>
<dbReference type="EMBL" id="VAWA01000021">
    <property type="protein sequence ID" value="TLP72016.1"/>
    <property type="molecule type" value="Genomic_DNA"/>
</dbReference>
<protein>
    <submittedName>
        <fullName evidence="1">Abi family protein</fullName>
    </submittedName>
</protein>
<proteinExistence type="predicted"/>
<accession>A0A5R9A2H7</accession>
<dbReference type="OrthoDB" id="5363652at2"/>
<comment type="caution">
    <text evidence="1">The sequence shown here is derived from an EMBL/GenBank/DDBJ whole genome shotgun (WGS) entry which is preliminary data.</text>
</comment>
<dbReference type="InterPro" id="IPR011664">
    <property type="entry name" value="Abi_system_AbiD/AbiF-like"/>
</dbReference>
<evidence type="ECO:0000313" key="2">
    <source>
        <dbReference type="Proteomes" id="UP000306544"/>
    </source>
</evidence>
<dbReference type="AlphaFoldDB" id="A0A5R9A2H7"/>
<sequence>MPKRRMPRARGSGRFEKPPLSSSALVDLLRSRGLAITDEAQAAQQISNIGYYRLSAYMVPFQRGRDHHDFKPGATFEDVMSLYSFDRQLRLLVLDALEHIEVRLRAAVTDEMSLKHQDAFWYTEPSYFRDLARHSEFLDQVSERSRRQLEGRPEDPGDVHNYRSALEHYLVTYGEPEFPPSWIMMEGLTFGQVKSLYDNLQQREDSNRIARQLGVPGPVLTSWLRTFLRFRNIGAHHGRLWNVVLGVAPTAPKSKSVPWPRSHGKITDPRHGPIRIYPGLTAIQSLLLTTASDLTWSQRLYDLISDYPTVPQQAMGFPADWHHERFWNITSS</sequence>
<name>A0A5R9A2H7_9MICC</name>
<dbReference type="RefSeq" id="WP_138171089.1">
    <property type="nucleotide sequence ID" value="NZ_VAWA01000021.1"/>
</dbReference>
<reference evidence="1 2" key="1">
    <citation type="submission" date="2019-05" db="EMBL/GenBank/DDBJ databases">
        <title>Nesterenkonia sp. GY239, isolated from the Southern Atlantic Ocean.</title>
        <authorList>
            <person name="Zhang G."/>
        </authorList>
    </citation>
    <scope>NUCLEOTIDE SEQUENCE [LARGE SCALE GENOMIC DNA]</scope>
    <source>
        <strain evidence="1 2">GY239</strain>
    </source>
</reference>
<gene>
    <name evidence="1" type="ORF">FEF27_11765</name>
</gene>
<organism evidence="1 2">
    <name type="scientific">Nesterenkonia sphaerica</name>
    <dbReference type="NCBI Taxonomy" id="1804988"/>
    <lineage>
        <taxon>Bacteria</taxon>
        <taxon>Bacillati</taxon>
        <taxon>Actinomycetota</taxon>
        <taxon>Actinomycetes</taxon>
        <taxon>Micrococcales</taxon>
        <taxon>Micrococcaceae</taxon>
        <taxon>Nesterenkonia</taxon>
    </lineage>
</organism>
<evidence type="ECO:0000313" key="1">
    <source>
        <dbReference type="EMBL" id="TLP72016.1"/>
    </source>
</evidence>
<dbReference type="Proteomes" id="UP000306544">
    <property type="component" value="Unassembled WGS sequence"/>
</dbReference>
<dbReference type="Pfam" id="PF07751">
    <property type="entry name" value="Abi_2"/>
    <property type="match status" value="1"/>
</dbReference>